<evidence type="ECO:0000313" key="2">
    <source>
        <dbReference type="EMBL" id="ALO43512.1"/>
    </source>
</evidence>
<feature type="compositionally biased region" description="Polar residues" evidence="1">
    <location>
        <begin position="1"/>
        <end position="19"/>
    </location>
</feature>
<feature type="compositionally biased region" description="Polar residues" evidence="1">
    <location>
        <begin position="61"/>
        <end position="75"/>
    </location>
</feature>
<dbReference type="InterPro" id="IPR021973">
    <property type="entry name" value="SprA-related"/>
</dbReference>
<feature type="compositionally biased region" description="Basic and acidic residues" evidence="1">
    <location>
        <begin position="21"/>
        <end position="32"/>
    </location>
</feature>
<dbReference type="EMBL" id="CP013187">
    <property type="protein sequence ID" value="ALO43512.1"/>
    <property type="molecule type" value="Genomic_DNA"/>
</dbReference>
<sequence length="301" mass="32843">MNIATPQPAINLNTSNVYTETARRDNQLREVIPKPAPSNASHTENKALNDGDKSRPHLSDDSGTYDSTGQLQQNKVIAEDEEQREQQSKGGSQEETSEQEQQNQEAEQQQIEELKARDREVRLHEQAHARVGGQYAGSPTYEYQRGPDGNNYAVGGQVMIDVAEVPNDPKATIDKMQTVRAAALAPAEPSGADRAIAADATQKMASAQADLAQQVISGDEEAESESGSVGTYETRRLSEEENSDNEIQTLERASLQSEADPYSVALPIEPDPEIQARALRISDFYQHVAVPNTNSNLSVSV</sequence>
<accession>A0A0S2K5V3</accession>
<name>A0A0S2K5V3_9GAMM</name>
<feature type="region of interest" description="Disordered" evidence="1">
    <location>
        <begin position="1"/>
        <end position="110"/>
    </location>
</feature>
<dbReference type="AlphaFoldDB" id="A0A0S2K5V3"/>
<feature type="compositionally biased region" description="Basic and acidic residues" evidence="1">
    <location>
        <begin position="43"/>
        <end position="60"/>
    </location>
</feature>
<gene>
    <name evidence="2" type="ORF">PP2015_3029</name>
</gene>
<evidence type="ECO:0000313" key="3">
    <source>
        <dbReference type="Proteomes" id="UP000061457"/>
    </source>
</evidence>
<dbReference type="Pfam" id="PF12118">
    <property type="entry name" value="SprA-related"/>
    <property type="match status" value="1"/>
</dbReference>
<dbReference type="STRING" id="161398.PP2015_3029"/>
<dbReference type="OrthoDB" id="9812722at2"/>
<proteinExistence type="predicted"/>
<protein>
    <submittedName>
        <fullName evidence="2">SprA-related family</fullName>
    </submittedName>
</protein>
<keyword evidence="3" id="KW-1185">Reference proteome</keyword>
<dbReference type="RefSeq" id="WP_058031164.1">
    <property type="nucleotide sequence ID" value="NZ_CP013187.1"/>
</dbReference>
<dbReference type="PATRIC" id="fig|161398.10.peg.3088"/>
<dbReference type="Proteomes" id="UP000061457">
    <property type="component" value="Chromosome I"/>
</dbReference>
<reference evidence="2 3" key="1">
    <citation type="submission" date="2015-11" db="EMBL/GenBank/DDBJ databases">
        <authorList>
            <person name="Zhang Y."/>
            <person name="Guo Z."/>
        </authorList>
    </citation>
    <scope>NUCLEOTIDE SEQUENCE [LARGE SCALE GENOMIC DNA]</scope>
    <source>
        <strain evidence="2 3">KCTC 12086</strain>
    </source>
</reference>
<evidence type="ECO:0000256" key="1">
    <source>
        <dbReference type="SAM" id="MobiDB-lite"/>
    </source>
</evidence>
<feature type="region of interest" description="Disordered" evidence="1">
    <location>
        <begin position="216"/>
        <end position="246"/>
    </location>
</feature>
<feature type="compositionally biased region" description="Low complexity" evidence="1">
    <location>
        <begin position="88"/>
        <end position="110"/>
    </location>
</feature>
<dbReference type="KEGG" id="pphe:PP2015_3029"/>
<organism evidence="2 3">
    <name type="scientific">Pseudoalteromonas phenolica</name>
    <dbReference type="NCBI Taxonomy" id="161398"/>
    <lineage>
        <taxon>Bacteria</taxon>
        <taxon>Pseudomonadati</taxon>
        <taxon>Pseudomonadota</taxon>
        <taxon>Gammaproteobacteria</taxon>
        <taxon>Alteromonadales</taxon>
        <taxon>Pseudoalteromonadaceae</taxon>
        <taxon>Pseudoalteromonas</taxon>
    </lineage>
</organism>